<evidence type="ECO:0000313" key="1">
    <source>
        <dbReference type="EMBL" id="BAN59587.1"/>
    </source>
</evidence>
<gene>
    <name evidence="1" type="primary">orf172</name>
</gene>
<protein>
    <submittedName>
        <fullName evidence="1">Uncharacterized protein</fullName>
    </submittedName>
</protein>
<sequence length="172" mass="19298">MSYSGDLIRFISSIPVLNDGTIPLNTINTNEPFVSKLYDPVYSLSTLARITQGYLADGTIEGDNNTLDSGTIVSQALNSDLSSYSPDVYLLLRAVVLESFSLIYNIEKVPQNLQYVGTRDIQNCKTNLNYIADYFSTESKYYPFIANLRDMNVSFGYIENQIDVIMIERGGR</sequence>
<dbReference type="KEGG" id="vg:16511396"/>
<name>S6B667_9CAUD</name>
<keyword evidence="2" id="KW-1185">Reference proteome</keyword>
<dbReference type="RefSeq" id="YP_008318355.1">
    <property type="nucleotide sequence ID" value="NC_021856.1"/>
</dbReference>
<reference evidence="1 2" key="1">
    <citation type="submission" date="2013-02" db="EMBL/GenBank/DDBJ databases">
        <title>phiNIT1 genome sequensing.</title>
        <authorList>
            <person name="Ozaki T."/>
            <person name="Kaneko J."/>
        </authorList>
    </citation>
    <scope>NUCLEOTIDE SEQUENCE [LARGE SCALE GENOMIC DNA]</scope>
    <source>
        <strain evidence="1">PhiNIT1</strain>
    </source>
</reference>
<dbReference type="OrthoDB" id="10903at10239"/>
<evidence type="ECO:0000313" key="2">
    <source>
        <dbReference type="Proteomes" id="UP000014701"/>
    </source>
</evidence>
<organism evidence="1 2">
    <name type="scientific">Bacillus phage phiNIT1</name>
    <dbReference type="NCBI Taxonomy" id="207656"/>
    <lineage>
        <taxon>Viruses</taxon>
        <taxon>Duplodnaviria</taxon>
        <taxon>Heunggongvirae</taxon>
        <taxon>Uroviricota</taxon>
        <taxon>Caudoviricetes</taxon>
        <taxon>Herelleviridae</taxon>
        <taxon>Bastillevirinae</taxon>
        <taxon>Nitunavirus</taxon>
        <taxon>Nitunavirus NIT1</taxon>
    </lineage>
</organism>
<accession>S6B667</accession>
<dbReference type="GeneID" id="16511396"/>
<dbReference type="EMBL" id="AP013029">
    <property type="protein sequence ID" value="BAN59587.1"/>
    <property type="molecule type" value="Genomic_DNA"/>
</dbReference>
<proteinExistence type="predicted"/>
<dbReference type="Proteomes" id="UP000014701">
    <property type="component" value="Segment"/>
</dbReference>